<dbReference type="AlphaFoldDB" id="A0A0G0Q0W2"/>
<protein>
    <submittedName>
        <fullName evidence="1">Uncharacterized protein</fullName>
    </submittedName>
</protein>
<dbReference type="EMBL" id="LBWG01000013">
    <property type="protein sequence ID" value="KKR04040.1"/>
    <property type="molecule type" value="Genomic_DNA"/>
</dbReference>
<organism evidence="1 2">
    <name type="scientific">Candidatus Uhrbacteria bacterium GW2011_GWF2_39_13</name>
    <dbReference type="NCBI Taxonomy" id="1618995"/>
    <lineage>
        <taxon>Bacteria</taxon>
        <taxon>Candidatus Uhriibacteriota</taxon>
    </lineage>
</organism>
<name>A0A0G0Q0W2_9BACT</name>
<sequence length="74" mass="8585">MIGLEQVLLFIFSKKMDKKLMDFSSELGLSQLDADFDKAMHQVRKSWIKRKFAGDTLVKGKKKHYRLGSAFSFL</sequence>
<comment type="caution">
    <text evidence="1">The sequence shown here is derived from an EMBL/GenBank/DDBJ whole genome shotgun (WGS) entry which is preliminary data.</text>
</comment>
<accession>A0A0G0Q0W2</accession>
<evidence type="ECO:0000313" key="1">
    <source>
        <dbReference type="EMBL" id="KKR04040.1"/>
    </source>
</evidence>
<reference evidence="1 2" key="1">
    <citation type="journal article" date="2015" name="Nature">
        <title>rRNA introns, odd ribosomes, and small enigmatic genomes across a large radiation of phyla.</title>
        <authorList>
            <person name="Brown C.T."/>
            <person name="Hug L.A."/>
            <person name="Thomas B.C."/>
            <person name="Sharon I."/>
            <person name="Castelle C.J."/>
            <person name="Singh A."/>
            <person name="Wilkins M.J."/>
            <person name="Williams K.H."/>
            <person name="Banfield J.F."/>
        </authorList>
    </citation>
    <scope>NUCLEOTIDE SEQUENCE [LARGE SCALE GENOMIC DNA]</scope>
</reference>
<evidence type="ECO:0000313" key="2">
    <source>
        <dbReference type="Proteomes" id="UP000033935"/>
    </source>
</evidence>
<dbReference type="Proteomes" id="UP000033935">
    <property type="component" value="Unassembled WGS sequence"/>
</dbReference>
<gene>
    <name evidence="1" type="ORF">UT30_C0013G0001</name>
</gene>
<proteinExistence type="predicted"/>